<reference evidence="5 6" key="1">
    <citation type="journal article" date="2016" name="Proc. Natl. Acad. Sci. U.S.A.">
        <title>Lipid metabolic changes in an early divergent fungus govern the establishment of a mutualistic symbiosis with endobacteria.</title>
        <authorList>
            <person name="Lastovetsky O.A."/>
            <person name="Gaspar M.L."/>
            <person name="Mondo S.J."/>
            <person name="LaButti K.M."/>
            <person name="Sandor L."/>
            <person name="Grigoriev I.V."/>
            <person name="Henry S.A."/>
            <person name="Pawlowska T.E."/>
        </authorList>
    </citation>
    <scope>NUCLEOTIDE SEQUENCE [LARGE SCALE GENOMIC DNA]</scope>
    <source>
        <strain evidence="5 6">ATCC 11559</strain>
    </source>
</reference>
<dbReference type="CDD" id="cd20525">
    <property type="entry name" value="CYCLIN_CCNH_rpt2"/>
    <property type="match status" value="1"/>
</dbReference>
<evidence type="ECO:0000256" key="1">
    <source>
        <dbReference type="ARBA" id="ARBA00023127"/>
    </source>
</evidence>
<evidence type="ECO:0000256" key="2">
    <source>
        <dbReference type="RuleBase" id="RU000383"/>
    </source>
</evidence>
<dbReference type="PANTHER" id="PTHR10026">
    <property type="entry name" value="CYCLIN"/>
    <property type="match status" value="1"/>
</dbReference>
<sequence>MTWLSSHFFSLIFLPMSTPTKKPAIYEESTQYQHWRFSPEQLWTIRNKRTEEAIDRVKKNQKKDSVSLFILFNEITNASLKEVDDEKFLSAKEELALCRFYEKQLEGMCKHLKFSDMVMATAVIYMKRFFLYNTVMDYHPKDIFLTCLFLATKSESERISIEDFGKSLRLPSTESVLNLEFTVSQGLKFQYYVHHPFRPAYGLFLDMQQSVDVKTLKLVYKHVVNHAIPDMLLTDLPLIYQPSQLALAAFMIASKDHAGFQDQIKNYIQEKFNESNSAKLLNIIHGIMELFTEDYKPVLQEEAKKIDYRLRLVTYPDTTLNKKRLAEKSNEEEDKKKVRVD</sequence>
<dbReference type="InterPro" id="IPR043198">
    <property type="entry name" value="Cyclin/Ssn8"/>
</dbReference>
<dbReference type="EMBL" id="KV921423">
    <property type="protein sequence ID" value="ORE15452.1"/>
    <property type="molecule type" value="Genomic_DNA"/>
</dbReference>
<dbReference type="OMA" id="FRVEQNT"/>
<dbReference type="InterPro" id="IPR013763">
    <property type="entry name" value="Cyclin-like_dom"/>
</dbReference>
<name>A0A1X0RTS5_RHIZD</name>
<dbReference type="SMART" id="SM00385">
    <property type="entry name" value="CYCLIN"/>
    <property type="match status" value="1"/>
</dbReference>
<dbReference type="InterPro" id="IPR036915">
    <property type="entry name" value="Cyclin-like_sf"/>
</dbReference>
<protein>
    <submittedName>
        <fullName evidence="5">Cyclin-like protein</fullName>
    </submittedName>
</protein>
<evidence type="ECO:0000259" key="4">
    <source>
        <dbReference type="SMART" id="SM00385"/>
    </source>
</evidence>
<feature type="signal peptide" evidence="3">
    <location>
        <begin position="1"/>
        <end position="19"/>
    </location>
</feature>
<evidence type="ECO:0000313" key="6">
    <source>
        <dbReference type="Proteomes" id="UP000242381"/>
    </source>
</evidence>
<dbReference type="SUPFAM" id="SSF47954">
    <property type="entry name" value="Cyclin-like"/>
    <property type="match status" value="2"/>
</dbReference>
<dbReference type="GO" id="GO:0006357">
    <property type="term" value="P:regulation of transcription by RNA polymerase II"/>
    <property type="evidence" value="ECO:0007669"/>
    <property type="project" value="InterPro"/>
</dbReference>
<dbReference type="Pfam" id="PF00134">
    <property type="entry name" value="Cyclin_N"/>
    <property type="match status" value="1"/>
</dbReference>
<dbReference type="CDD" id="cd20524">
    <property type="entry name" value="CYCLIN_CCNH_rpt1"/>
    <property type="match status" value="1"/>
</dbReference>
<accession>A0A1X0RTS5</accession>
<proteinExistence type="inferred from homology"/>
<dbReference type="Proteomes" id="UP000242381">
    <property type="component" value="Unassembled WGS sequence"/>
</dbReference>
<dbReference type="AlphaFoldDB" id="A0A1X0RTS5"/>
<feature type="chain" id="PRO_5012145621" evidence="3">
    <location>
        <begin position="20"/>
        <end position="341"/>
    </location>
</feature>
<evidence type="ECO:0000313" key="5">
    <source>
        <dbReference type="EMBL" id="ORE15452.1"/>
    </source>
</evidence>
<feature type="domain" description="Cyclin-like" evidence="4">
    <location>
        <begin position="103"/>
        <end position="185"/>
    </location>
</feature>
<dbReference type="GO" id="GO:0016538">
    <property type="term" value="F:cyclin-dependent protein serine/threonine kinase regulator activity"/>
    <property type="evidence" value="ECO:0007669"/>
    <property type="project" value="InterPro"/>
</dbReference>
<evidence type="ECO:0000256" key="3">
    <source>
        <dbReference type="SAM" id="SignalP"/>
    </source>
</evidence>
<organism evidence="5 6">
    <name type="scientific">Rhizopus microsporus</name>
    <dbReference type="NCBI Taxonomy" id="58291"/>
    <lineage>
        <taxon>Eukaryota</taxon>
        <taxon>Fungi</taxon>
        <taxon>Fungi incertae sedis</taxon>
        <taxon>Mucoromycota</taxon>
        <taxon>Mucoromycotina</taxon>
        <taxon>Mucoromycetes</taxon>
        <taxon>Mucorales</taxon>
        <taxon>Mucorineae</taxon>
        <taxon>Rhizopodaceae</taxon>
        <taxon>Rhizopus</taxon>
    </lineage>
</organism>
<dbReference type="Pfam" id="PF16899">
    <property type="entry name" value="Cyclin_C_2"/>
    <property type="match status" value="1"/>
</dbReference>
<dbReference type="InterPro" id="IPR031658">
    <property type="entry name" value="Cyclin_C_2"/>
</dbReference>
<gene>
    <name evidence="5" type="ORF">BCV71DRAFT_33021</name>
</gene>
<keyword evidence="3" id="KW-0732">Signal</keyword>
<dbReference type="InterPro" id="IPR006671">
    <property type="entry name" value="Cyclin_N"/>
</dbReference>
<dbReference type="Gene3D" id="1.10.472.10">
    <property type="entry name" value="Cyclin-like"/>
    <property type="match status" value="2"/>
</dbReference>
<comment type="similarity">
    <text evidence="2">Belongs to the cyclin family.</text>
</comment>
<keyword evidence="1 2" id="KW-0195">Cyclin</keyword>
<dbReference type="VEuPathDB" id="FungiDB:BCV72DRAFT_247624"/>